<evidence type="ECO:0000259" key="2">
    <source>
        <dbReference type="Pfam" id="PF01627"/>
    </source>
</evidence>
<dbReference type="AlphaFoldDB" id="A0A931IXC8"/>
<gene>
    <name evidence="3" type="ORF">I7X39_00995</name>
</gene>
<dbReference type="InterPro" id="IPR008207">
    <property type="entry name" value="Sig_transdc_His_kin_Hpt_dom"/>
</dbReference>
<dbReference type="GO" id="GO:0000160">
    <property type="term" value="P:phosphorelay signal transduction system"/>
    <property type="evidence" value="ECO:0007669"/>
    <property type="project" value="UniProtKB-KW"/>
</dbReference>
<dbReference type="Pfam" id="PF01627">
    <property type="entry name" value="Hpt"/>
    <property type="match status" value="1"/>
</dbReference>
<evidence type="ECO:0000256" key="1">
    <source>
        <dbReference type="ARBA" id="ARBA00023012"/>
    </source>
</evidence>
<evidence type="ECO:0000313" key="3">
    <source>
        <dbReference type="EMBL" id="MBH9575469.1"/>
    </source>
</evidence>
<protein>
    <submittedName>
        <fullName evidence="3">Hpt domain-containing protein</fullName>
    </submittedName>
</protein>
<dbReference type="GO" id="GO:0004672">
    <property type="term" value="F:protein kinase activity"/>
    <property type="evidence" value="ECO:0007669"/>
    <property type="project" value="UniProtKB-ARBA"/>
</dbReference>
<dbReference type="RefSeq" id="WP_198109087.1">
    <property type="nucleotide sequence ID" value="NZ_JAEDAK010000001.1"/>
</dbReference>
<organism evidence="3 4">
    <name type="scientific">Inhella proteolytica</name>
    <dbReference type="NCBI Taxonomy" id="2795029"/>
    <lineage>
        <taxon>Bacteria</taxon>
        <taxon>Pseudomonadati</taxon>
        <taxon>Pseudomonadota</taxon>
        <taxon>Betaproteobacteria</taxon>
        <taxon>Burkholderiales</taxon>
        <taxon>Sphaerotilaceae</taxon>
        <taxon>Inhella</taxon>
    </lineage>
</organism>
<dbReference type="EMBL" id="JAEDAK010000001">
    <property type="protein sequence ID" value="MBH9575469.1"/>
    <property type="molecule type" value="Genomic_DNA"/>
</dbReference>
<comment type="caution">
    <text evidence="3">The sequence shown here is derived from an EMBL/GenBank/DDBJ whole genome shotgun (WGS) entry which is preliminary data.</text>
</comment>
<reference evidence="3" key="1">
    <citation type="submission" date="2020-12" db="EMBL/GenBank/DDBJ databases">
        <title>The genome sequence of Inhella sp. 1Y17.</title>
        <authorList>
            <person name="Liu Y."/>
        </authorList>
    </citation>
    <scope>NUCLEOTIDE SEQUENCE</scope>
    <source>
        <strain evidence="3">1Y17</strain>
    </source>
</reference>
<proteinExistence type="predicted"/>
<keyword evidence="4" id="KW-1185">Reference proteome</keyword>
<sequence length="129" mass="13858">MSPAPPPAPTPAPPSAAAIAHEQAVADAYFRGNLVFFRRFRQDCLQQFVIDLAEGERSAQQEQLDGLMHLGHSLKTVLRLIGDEPLADWARQLELSARAADAAASRRAWAALAAGLQQVLASHPQEPGA</sequence>
<dbReference type="Proteomes" id="UP000613266">
    <property type="component" value="Unassembled WGS sequence"/>
</dbReference>
<keyword evidence="1" id="KW-0902">Two-component regulatory system</keyword>
<accession>A0A931IXC8</accession>
<evidence type="ECO:0000313" key="4">
    <source>
        <dbReference type="Proteomes" id="UP000613266"/>
    </source>
</evidence>
<feature type="domain" description="HPt" evidence="2">
    <location>
        <begin position="41"/>
        <end position="121"/>
    </location>
</feature>
<dbReference type="InterPro" id="IPR036641">
    <property type="entry name" value="HPT_dom_sf"/>
</dbReference>
<dbReference type="SUPFAM" id="SSF47226">
    <property type="entry name" value="Histidine-containing phosphotransfer domain, HPT domain"/>
    <property type="match status" value="1"/>
</dbReference>
<name>A0A931IXC8_9BURK</name>
<dbReference type="Gene3D" id="1.20.120.160">
    <property type="entry name" value="HPT domain"/>
    <property type="match status" value="1"/>
</dbReference>